<evidence type="ECO:0000313" key="2">
    <source>
        <dbReference type="EMBL" id="KAJ8469895.1"/>
    </source>
</evidence>
<keyword evidence="3" id="KW-1185">Reference proteome</keyword>
<feature type="compositionally biased region" description="Acidic residues" evidence="1">
    <location>
        <begin position="83"/>
        <end position="92"/>
    </location>
</feature>
<comment type="caution">
    <text evidence="2">The sequence shown here is derived from an EMBL/GenBank/DDBJ whole genome shotgun (WGS) entry which is preliminary data.</text>
</comment>
<feature type="compositionally biased region" description="Low complexity" evidence="1">
    <location>
        <begin position="263"/>
        <end position="280"/>
    </location>
</feature>
<evidence type="ECO:0000256" key="1">
    <source>
        <dbReference type="SAM" id="MobiDB-lite"/>
    </source>
</evidence>
<gene>
    <name evidence="2" type="ORF">ONZ51_g8683</name>
</gene>
<feature type="region of interest" description="Disordered" evidence="1">
    <location>
        <begin position="1"/>
        <end position="376"/>
    </location>
</feature>
<dbReference type="EMBL" id="JAPEVG010000270">
    <property type="protein sequence ID" value="KAJ8469895.1"/>
    <property type="molecule type" value="Genomic_DNA"/>
</dbReference>
<sequence length="376" mass="40570">MSAATKSTDASHGILQVESPSNDNPVPISREHTPAPAESQHPEQRDGVDQSNEVTRLVATYGIKTQPRPRTLKRTRDMLEGHDDGEESDVEDPTVHRTWYIDSSGTGTRFPPSQGFNTREGGFAVPYSQRPVSPRPQSQAAPCPTTPHRPNRHAQTSSLSPLTVAENVVPFHASQQAESQETESWVDTPLVTPNGSSPSYPQLPAEEDVTLSQLGFPPEQSQPAQQSASSPAGTPSRRPVDPQLPPPAQFRHRTPSPAKSRHSSGSPSRRSPRSKGSGARQDQPPSPRYHLRQRAPGGVNANTNAHTNTNANTKAAAAGTGRRATSRSRTAHQGARKTENAAPPVKKKQKPSPPADPPGRMTRYGLRKNGDVEGIR</sequence>
<accession>A0AAD7TMT2</accession>
<protein>
    <submittedName>
        <fullName evidence="2">Uncharacterized protein</fullName>
    </submittedName>
</protein>
<proteinExistence type="predicted"/>
<reference evidence="2" key="1">
    <citation type="submission" date="2022-11" db="EMBL/GenBank/DDBJ databases">
        <title>Genome Sequence of Cubamyces cubensis.</title>
        <authorList>
            <person name="Buettner E."/>
        </authorList>
    </citation>
    <scope>NUCLEOTIDE SEQUENCE</scope>
    <source>
        <strain evidence="2">MPL-01</strain>
    </source>
</reference>
<dbReference type="AlphaFoldDB" id="A0AAD7TMT2"/>
<feature type="compositionally biased region" description="Polar residues" evidence="1">
    <location>
        <begin position="173"/>
        <end position="200"/>
    </location>
</feature>
<feature type="compositionally biased region" description="Low complexity" evidence="1">
    <location>
        <begin position="217"/>
        <end position="232"/>
    </location>
</feature>
<feature type="compositionally biased region" description="Polar residues" evidence="1">
    <location>
        <begin position="1"/>
        <end position="10"/>
    </location>
</feature>
<dbReference type="Proteomes" id="UP001215151">
    <property type="component" value="Unassembled WGS sequence"/>
</dbReference>
<name>A0AAD7TMT2_9APHY</name>
<evidence type="ECO:0000313" key="3">
    <source>
        <dbReference type="Proteomes" id="UP001215151"/>
    </source>
</evidence>
<feature type="compositionally biased region" description="Low complexity" evidence="1">
    <location>
        <begin position="300"/>
        <end position="323"/>
    </location>
</feature>
<feature type="compositionally biased region" description="Basic residues" evidence="1">
    <location>
        <begin position="250"/>
        <end position="262"/>
    </location>
</feature>
<organism evidence="2 3">
    <name type="scientific">Trametes cubensis</name>
    <dbReference type="NCBI Taxonomy" id="1111947"/>
    <lineage>
        <taxon>Eukaryota</taxon>
        <taxon>Fungi</taxon>
        <taxon>Dikarya</taxon>
        <taxon>Basidiomycota</taxon>
        <taxon>Agaricomycotina</taxon>
        <taxon>Agaricomycetes</taxon>
        <taxon>Polyporales</taxon>
        <taxon>Polyporaceae</taxon>
        <taxon>Trametes</taxon>
    </lineage>
</organism>